<comment type="caution">
    <text evidence="2">The sequence shown here is derived from an EMBL/GenBank/DDBJ whole genome shotgun (WGS) entry which is preliminary data.</text>
</comment>
<gene>
    <name evidence="2" type="ORF">K8352_19635</name>
</gene>
<accession>A0AAE3EZ18</accession>
<dbReference type="InterPro" id="IPR045455">
    <property type="entry name" value="NrS-1_pol-like_helicase"/>
</dbReference>
<keyword evidence="3" id="KW-1185">Reference proteome</keyword>
<feature type="domain" description="NrS-1 polymerase-like helicase" evidence="1">
    <location>
        <begin position="34"/>
        <end position="137"/>
    </location>
</feature>
<dbReference type="Pfam" id="PF19263">
    <property type="entry name" value="DUF5906"/>
    <property type="match status" value="1"/>
</dbReference>
<dbReference type="EMBL" id="JAIRBC010000099">
    <property type="protein sequence ID" value="MCG2462979.1"/>
    <property type="molecule type" value="Genomic_DNA"/>
</dbReference>
<organism evidence="2 3">
    <name type="scientific">Cerina litoralis</name>
    <dbReference type="NCBI Taxonomy" id="2874477"/>
    <lineage>
        <taxon>Bacteria</taxon>
        <taxon>Pseudomonadati</taxon>
        <taxon>Bacteroidota</taxon>
        <taxon>Flavobacteriia</taxon>
        <taxon>Flavobacteriales</taxon>
        <taxon>Flavobacteriaceae</taxon>
        <taxon>Cerina</taxon>
    </lineage>
</organism>
<dbReference type="Proteomes" id="UP001200642">
    <property type="component" value="Unassembled WGS sequence"/>
</dbReference>
<dbReference type="RefSeq" id="WP_317904109.1">
    <property type="nucleotide sequence ID" value="NZ_JAIRBC010000099.1"/>
</dbReference>
<dbReference type="Gene3D" id="3.40.50.300">
    <property type="entry name" value="P-loop containing nucleotide triphosphate hydrolases"/>
    <property type="match status" value="1"/>
</dbReference>
<reference evidence="2" key="1">
    <citation type="submission" date="2023-02" db="EMBL/GenBank/DDBJ databases">
        <title>Genome of Flavobacteriaceae gen. nov. sp. strain F89.</title>
        <authorList>
            <person name="Wang Y."/>
        </authorList>
    </citation>
    <scope>NUCLEOTIDE SEQUENCE</scope>
    <source>
        <strain evidence="2">F89</strain>
    </source>
</reference>
<evidence type="ECO:0000313" key="2">
    <source>
        <dbReference type="EMBL" id="MCG2462979.1"/>
    </source>
</evidence>
<name>A0AAE3EZ18_9FLAO</name>
<dbReference type="AlphaFoldDB" id="A0AAE3EZ18"/>
<feature type="non-terminal residue" evidence="2">
    <location>
        <position position="173"/>
    </location>
</feature>
<sequence>MFLRHIFYKYVELGLDYLQLLYLRPLQNLPILCLVSNQRTTGKTSFLKWCKEIFKNNMTYLTNDSFKSQFNADWANKLLICIDKALFQKEELTERLKYLSTTNINKMEAKGRDKREVEFFGKFLMCSNKEDSFIKIDANENRFWVIKVPVIKKEETDFLEKLIAEIPAFMYHL</sequence>
<proteinExistence type="predicted"/>
<protein>
    <submittedName>
        <fullName evidence="2">DUF5906 domain-containing protein</fullName>
    </submittedName>
</protein>
<evidence type="ECO:0000259" key="1">
    <source>
        <dbReference type="Pfam" id="PF19263"/>
    </source>
</evidence>
<evidence type="ECO:0000313" key="3">
    <source>
        <dbReference type="Proteomes" id="UP001200642"/>
    </source>
</evidence>
<dbReference type="InterPro" id="IPR027417">
    <property type="entry name" value="P-loop_NTPase"/>
</dbReference>